<evidence type="ECO:0000313" key="7">
    <source>
        <dbReference type="EMBL" id="THF52991.1"/>
    </source>
</evidence>
<comment type="caution">
    <text evidence="7">The sequence shown here is derived from an EMBL/GenBank/DDBJ whole genome shotgun (WGS) entry which is preliminary data.</text>
</comment>
<organism evidence="7 8">
    <name type="scientific">Flavobacterium supellecticarium</name>
    <dbReference type="NCBI Taxonomy" id="2565924"/>
    <lineage>
        <taxon>Bacteria</taxon>
        <taxon>Pseudomonadati</taxon>
        <taxon>Bacteroidota</taxon>
        <taxon>Flavobacteriia</taxon>
        <taxon>Flavobacteriales</taxon>
        <taxon>Flavobacteriaceae</taxon>
        <taxon>Flavobacterium</taxon>
    </lineage>
</organism>
<reference evidence="7 8" key="1">
    <citation type="submission" date="2019-04" db="EMBL/GenBank/DDBJ databases">
        <title>Flavobacterium sp. nov. isolated from construction timber.</title>
        <authorList>
            <person name="Lin S.-Y."/>
            <person name="Chang C.-T."/>
            <person name="Young C.-C."/>
        </authorList>
    </citation>
    <scope>NUCLEOTIDE SEQUENCE [LARGE SCALE GENOMIC DNA]</scope>
    <source>
        <strain evidence="7 8">CC-CTC003</strain>
    </source>
</reference>
<dbReference type="InterPro" id="IPR014327">
    <property type="entry name" value="RNA_pol_sigma70_bacteroid"/>
</dbReference>
<keyword evidence="3" id="KW-0731">Sigma factor</keyword>
<dbReference type="SUPFAM" id="SSF88946">
    <property type="entry name" value="Sigma2 domain of RNA polymerase sigma factors"/>
    <property type="match status" value="1"/>
</dbReference>
<dbReference type="SUPFAM" id="SSF88659">
    <property type="entry name" value="Sigma3 and sigma4 domains of RNA polymerase sigma factors"/>
    <property type="match status" value="1"/>
</dbReference>
<dbReference type="GO" id="GO:0016987">
    <property type="term" value="F:sigma factor activity"/>
    <property type="evidence" value="ECO:0007669"/>
    <property type="project" value="UniProtKB-KW"/>
</dbReference>
<dbReference type="InterPro" id="IPR036388">
    <property type="entry name" value="WH-like_DNA-bd_sf"/>
</dbReference>
<dbReference type="Gene3D" id="1.10.10.10">
    <property type="entry name" value="Winged helix-like DNA-binding domain superfamily/Winged helix DNA-binding domain"/>
    <property type="match status" value="1"/>
</dbReference>
<dbReference type="OrthoDB" id="759001at2"/>
<protein>
    <submittedName>
        <fullName evidence="7">RNA polymerase sigma-70 factor</fullName>
    </submittedName>
</protein>
<dbReference type="Pfam" id="PF08281">
    <property type="entry name" value="Sigma70_r4_2"/>
    <property type="match status" value="1"/>
</dbReference>
<dbReference type="PANTHER" id="PTHR43133:SF46">
    <property type="entry name" value="RNA POLYMERASE SIGMA-70 FACTOR ECF SUBFAMILY"/>
    <property type="match status" value="1"/>
</dbReference>
<dbReference type="InterPro" id="IPR013249">
    <property type="entry name" value="RNA_pol_sigma70_r4_t2"/>
</dbReference>
<dbReference type="Gene3D" id="1.10.1740.10">
    <property type="match status" value="1"/>
</dbReference>
<feature type="domain" description="RNA polymerase sigma factor 70 region 4 type 2" evidence="6">
    <location>
        <begin position="124"/>
        <end position="172"/>
    </location>
</feature>
<dbReference type="CDD" id="cd06171">
    <property type="entry name" value="Sigma70_r4"/>
    <property type="match status" value="1"/>
</dbReference>
<evidence type="ECO:0000259" key="5">
    <source>
        <dbReference type="Pfam" id="PF04542"/>
    </source>
</evidence>
<name>A0A4S4A3J0_9FLAO</name>
<dbReference type="RefSeq" id="WP_136401516.1">
    <property type="nucleotide sequence ID" value="NZ_SSNZ01000001.1"/>
</dbReference>
<gene>
    <name evidence="7" type="ORF">E6C50_01935</name>
</gene>
<proteinExistence type="inferred from homology"/>
<dbReference type="NCBIfam" id="TIGR02937">
    <property type="entry name" value="sigma70-ECF"/>
    <property type="match status" value="1"/>
</dbReference>
<dbReference type="Proteomes" id="UP000307507">
    <property type="component" value="Unassembled WGS sequence"/>
</dbReference>
<dbReference type="InterPro" id="IPR013325">
    <property type="entry name" value="RNA_pol_sigma_r2"/>
</dbReference>
<dbReference type="EMBL" id="SSNZ01000001">
    <property type="protein sequence ID" value="THF52991.1"/>
    <property type="molecule type" value="Genomic_DNA"/>
</dbReference>
<dbReference type="InterPro" id="IPR014284">
    <property type="entry name" value="RNA_pol_sigma-70_dom"/>
</dbReference>
<evidence type="ECO:0000256" key="4">
    <source>
        <dbReference type="ARBA" id="ARBA00023163"/>
    </source>
</evidence>
<evidence type="ECO:0000256" key="1">
    <source>
        <dbReference type="ARBA" id="ARBA00010641"/>
    </source>
</evidence>
<feature type="domain" description="RNA polymerase sigma-70 region 2" evidence="5">
    <location>
        <begin position="27"/>
        <end position="94"/>
    </location>
</feature>
<keyword evidence="2" id="KW-0805">Transcription regulation</keyword>
<dbReference type="InterPro" id="IPR013324">
    <property type="entry name" value="RNA_pol_sigma_r3/r4-like"/>
</dbReference>
<dbReference type="GO" id="GO:0003677">
    <property type="term" value="F:DNA binding"/>
    <property type="evidence" value="ECO:0007669"/>
    <property type="project" value="InterPro"/>
</dbReference>
<evidence type="ECO:0000256" key="2">
    <source>
        <dbReference type="ARBA" id="ARBA00023015"/>
    </source>
</evidence>
<dbReference type="InterPro" id="IPR007627">
    <property type="entry name" value="RNA_pol_sigma70_r2"/>
</dbReference>
<evidence type="ECO:0000259" key="6">
    <source>
        <dbReference type="Pfam" id="PF08281"/>
    </source>
</evidence>
<evidence type="ECO:0000256" key="3">
    <source>
        <dbReference type="ARBA" id="ARBA00023082"/>
    </source>
</evidence>
<dbReference type="PANTHER" id="PTHR43133">
    <property type="entry name" value="RNA POLYMERASE ECF-TYPE SIGMA FACTO"/>
    <property type="match status" value="1"/>
</dbReference>
<dbReference type="GO" id="GO:0006352">
    <property type="term" value="P:DNA-templated transcription initiation"/>
    <property type="evidence" value="ECO:0007669"/>
    <property type="project" value="InterPro"/>
</dbReference>
<keyword evidence="4" id="KW-0804">Transcription</keyword>
<dbReference type="AlphaFoldDB" id="A0A4S4A3J0"/>
<comment type="similarity">
    <text evidence="1">Belongs to the sigma-70 factor family. ECF subfamily.</text>
</comment>
<evidence type="ECO:0000313" key="8">
    <source>
        <dbReference type="Proteomes" id="UP000307507"/>
    </source>
</evidence>
<dbReference type="InterPro" id="IPR039425">
    <property type="entry name" value="RNA_pol_sigma-70-like"/>
</dbReference>
<sequence length="197" mass="23133">MKRLQSIEELDLLPKLQNGDQNAFTALYNKYSNRIYNMLFKLTQSQELTEELLQDTFIILWNKRSDIDPDQSVKSWLHKVAQNEVYQLYRKIARDRKLQEHVVLTFVESYSHTEEGIYYKESQELLEKAMSQLSPQRRQVFQLCRIDGHSYQQVAEIMGISVSTVSNHLVQATGIVRDYIFKSKERIAIIIAVLLCN</sequence>
<accession>A0A4S4A3J0</accession>
<dbReference type="Pfam" id="PF04542">
    <property type="entry name" value="Sigma70_r2"/>
    <property type="match status" value="1"/>
</dbReference>
<dbReference type="NCBIfam" id="TIGR02985">
    <property type="entry name" value="Sig70_bacteroi1"/>
    <property type="match status" value="1"/>
</dbReference>
<keyword evidence="8" id="KW-1185">Reference proteome</keyword>